<dbReference type="Proteomes" id="UP001215598">
    <property type="component" value="Unassembled WGS sequence"/>
</dbReference>
<sequence length="299" mass="32832">MVGIGVGARDTPLQVGTERFDCGYNKHSDYTPKVYDFIDPTVHYEGQTYAGKVVFITGASRGIGAETALQYARAGASVALAARFSETLEGVKSLILTDRPEANVLTLRIDVTNTREVERAISETVSRFGRLDIVVANAGKPGEWTRPLLEKDPNEWWSDLEVNIRGAFNTVYFSIPHLFKTSGYVIAVGTKGAQVRIPYTSDFSVSTYALGRLFEKIHLEYPEIKILTLHPGSILECNTKAGDRPTDSVALSAATVLYLTSGRPTGLLEGEYVSANWDLGELEEKWKFKVAEKDALVSS</sequence>
<dbReference type="EMBL" id="JARKIB010000021">
    <property type="protein sequence ID" value="KAJ7767670.1"/>
    <property type="molecule type" value="Genomic_DNA"/>
</dbReference>
<dbReference type="SUPFAM" id="SSF51735">
    <property type="entry name" value="NAD(P)-binding Rossmann-fold domains"/>
    <property type="match status" value="1"/>
</dbReference>
<organism evidence="4 5">
    <name type="scientific">Mycena metata</name>
    <dbReference type="NCBI Taxonomy" id="1033252"/>
    <lineage>
        <taxon>Eukaryota</taxon>
        <taxon>Fungi</taxon>
        <taxon>Dikarya</taxon>
        <taxon>Basidiomycota</taxon>
        <taxon>Agaricomycotina</taxon>
        <taxon>Agaricomycetes</taxon>
        <taxon>Agaricomycetidae</taxon>
        <taxon>Agaricales</taxon>
        <taxon>Marasmiineae</taxon>
        <taxon>Mycenaceae</taxon>
        <taxon>Mycena</taxon>
    </lineage>
</organism>
<reference evidence="4" key="1">
    <citation type="submission" date="2023-03" db="EMBL/GenBank/DDBJ databases">
        <title>Massive genome expansion in bonnet fungi (Mycena s.s.) driven by repeated elements and novel gene families across ecological guilds.</title>
        <authorList>
            <consortium name="Lawrence Berkeley National Laboratory"/>
            <person name="Harder C.B."/>
            <person name="Miyauchi S."/>
            <person name="Viragh M."/>
            <person name="Kuo A."/>
            <person name="Thoen E."/>
            <person name="Andreopoulos B."/>
            <person name="Lu D."/>
            <person name="Skrede I."/>
            <person name="Drula E."/>
            <person name="Henrissat B."/>
            <person name="Morin E."/>
            <person name="Kohler A."/>
            <person name="Barry K."/>
            <person name="LaButti K."/>
            <person name="Morin E."/>
            <person name="Salamov A."/>
            <person name="Lipzen A."/>
            <person name="Mereny Z."/>
            <person name="Hegedus B."/>
            <person name="Baldrian P."/>
            <person name="Stursova M."/>
            <person name="Weitz H."/>
            <person name="Taylor A."/>
            <person name="Grigoriev I.V."/>
            <person name="Nagy L.G."/>
            <person name="Martin F."/>
            <person name="Kauserud H."/>
        </authorList>
    </citation>
    <scope>NUCLEOTIDE SEQUENCE</scope>
    <source>
        <strain evidence="4">CBHHK182m</strain>
    </source>
</reference>
<dbReference type="InterPro" id="IPR036291">
    <property type="entry name" value="NAD(P)-bd_dom_sf"/>
</dbReference>
<keyword evidence="3" id="KW-0560">Oxidoreductase</keyword>
<keyword evidence="2" id="KW-0521">NADP</keyword>
<accession>A0AAD7NNH4</accession>
<dbReference type="Pfam" id="PF00106">
    <property type="entry name" value="adh_short"/>
    <property type="match status" value="1"/>
</dbReference>
<dbReference type="AlphaFoldDB" id="A0AAD7NNH4"/>
<evidence type="ECO:0000256" key="3">
    <source>
        <dbReference type="ARBA" id="ARBA00023002"/>
    </source>
</evidence>
<proteinExistence type="inferred from homology"/>
<dbReference type="InterPro" id="IPR002347">
    <property type="entry name" value="SDR_fam"/>
</dbReference>
<protein>
    <submittedName>
        <fullName evidence="4">NAD-P-binding protein</fullName>
    </submittedName>
</protein>
<dbReference type="PANTHER" id="PTHR43391">
    <property type="entry name" value="RETINOL DEHYDROGENASE-RELATED"/>
    <property type="match status" value="1"/>
</dbReference>
<dbReference type="PRINTS" id="PR00081">
    <property type="entry name" value="GDHRDH"/>
</dbReference>
<dbReference type="CDD" id="cd05233">
    <property type="entry name" value="SDR_c"/>
    <property type="match status" value="1"/>
</dbReference>
<dbReference type="PANTHER" id="PTHR43391:SF14">
    <property type="entry name" value="DEHYDROGENASE_REDUCTASE SDR FAMILY PROTEIN 7-LIKE"/>
    <property type="match status" value="1"/>
</dbReference>
<evidence type="ECO:0000313" key="4">
    <source>
        <dbReference type="EMBL" id="KAJ7767670.1"/>
    </source>
</evidence>
<name>A0AAD7NNH4_9AGAR</name>
<dbReference type="Gene3D" id="3.40.50.720">
    <property type="entry name" value="NAD(P)-binding Rossmann-like Domain"/>
    <property type="match status" value="1"/>
</dbReference>
<evidence type="ECO:0000256" key="1">
    <source>
        <dbReference type="ARBA" id="ARBA00006484"/>
    </source>
</evidence>
<evidence type="ECO:0000256" key="2">
    <source>
        <dbReference type="ARBA" id="ARBA00022857"/>
    </source>
</evidence>
<comment type="similarity">
    <text evidence="1">Belongs to the short-chain dehydrogenases/reductases (SDR) family.</text>
</comment>
<keyword evidence="5" id="KW-1185">Reference proteome</keyword>
<comment type="caution">
    <text evidence="4">The sequence shown here is derived from an EMBL/GenBank/DDBJ whole genome shotgun (WGS) entry which is preliminary data.</text>
</comment>
<gene>
    <name evidence="4" type="ORF">B0H16DRAFT_1661220</name>
</gene>
<evidence type="ECO:0000313" key="5">
    <source>
        <dbReference type="Proteomes" id="UP001215598"/>
    </source>
</evidence>
<dbReference type="GO" id="GO:0016491">
    <property type="term" value="F:oxidoreductase activity"/>
    <property type="evidence" value="ECO:0007669"/>
    <property type="project" value="UniProtKB-KW"/>
</dbReference>